<gene>
    <name evidence="1" type="ORF">GGR24_003070</name>
</gene>
<protein>
    <recommendedName>
        <fullName evidence="3">Sulfotransferase family protein</fullName>
    </recommendedName>
</protein>
<reference evidence="1 2" key="1">
    <citation type="submission" date="2020-08" db="EMBL/GenBank/DDBJ databases">
        <title>Genomic Encyclopedia of Type Strains, Phase IV (KMG-IV): sequencing the most valuable type-strain genomes for metagenomic binning, comparative biology and taxonomic classification.</title>
        <authorList>
            <person name="Goeker M."/>
        </authorList>
    </citation>
    <scope>NUCLEOTIDE SEQUENCE [LARGE SCALE GENOMIC DNA]</scope>
    <source>
        <strain evidence="1 2">DSM 25481</strain>
    </source>
</reference>
<accession>A0A7W6GI13</accession>
<organism evidence="1 2">
    <name type="scientific">Hansschlegelia beijingensis</name>
    <dbReference type="NCBI Taxonomy" id="1133344"/>
    <lineage>
        <taxon>Bacteria</taxon>
        <taxon>Pseudomonadati</taxon>
        <taxon>Pseudomonadota</taxon>
        <taxon>Alphaproteobacteria</taxon>
        <taxon>Hyphomicrobiales</taxon>
        <taxon>Methylopilaceae</taxon>
        <taxon>Hansschlegelia</taxon>
    </lineage>
</organism>
<dbReference type="InterPro" id="IPR027417">
    <property type="entry name" value="P-loop_NTPase"/>
</dbReference>
<comment type="caution">
    <text evidence="1">The sequence shown here is derived from an EMBL/GenBank/DDBJ whole genome shotgun (WGS) entry which is preliminary data.</text>
</comment>
<proteinExistence type="predicted"/>
<evidence type="ECO:0000313" key="2">
    <source>
        <dbReference type="Proteomes" id="UP000528964"/>
    </source>
</evidence>
<dbReference type="EMBL" id="JACIDR010000005">
    <property type="protein sequence ID" value="MBB3974389.1"/>
    <property type="molecule type" value="Genomic_DNA"/>
</dbReference>
<evidence type="ECO:0000313" key="1">
    <source>
        <dbReference type="EMBL" id="MBB3974389.1"/>
    </source>
</evidence>
<sequence length="209" mass="24210">MALILKDGSVFLHIPKTGGSFVSTALTQLGLVKREFTKKHADVDRFINKSVAKKLPPRPFMFCFVRNPLKWYESWWKYNNTFGDWPTWGSASSGDAGWHPQNILNGCGDTDFSQFVRNVLKRRPGYVSEMYGWYVRPDVGFVGKNENLIEDLVTVLRMRELDFDEDKLRSMAKVGVAPGEERINWSDDLRREVIRLEYPAFVRYGYPTE</sequence>
<dbReference type="SUPFAM" id="SSF52540">
    <property type="entry name" value="P-loop containing nucleoside triphosphate hydrolases"/>
    <property type="match status" value="1"/>
</dbReference>
<name>A0A7W6GI13_9HYPH</name>
<evidence type="ECO:0008006" key="3">
    <source>
        <dbReference type="Google" id="ProtNLM"/>
    </source>
</evidence>
<dbReference type="Proteomes" id="UP000528964">
    <property type="component" value="Unassembled WGS sequence"/>
</dbReference>
<dbReference type="Gene3D" id="3.40.50.300">
    <property type="entry name" value="P-loop containing nucleotide triphosphate hydrolases"/>
    <property type="match status" value="1"/>
</dbReference>
<dbReference type="AlphaFoldDB" id="A0A7W6GI13"/>
<keyword evidence="2" id="KW-1185">Reference proteome</keyword>
<dbReference type="RefSeq" id="WP_183396229.1">
    <property type="nucleotide sequence ID" value="NZ_JACIDR010000005.1"/>
</dbReference>